<dbReference type="EMBL" id="JAUQYP010000001">
    <property type="protein sequence ID" value="MDO8107346.1"/>
    <property type="molecule type" value="Genomic_DNA"/>
</dbReference>
<keyword evidence="2" id="KW-1185">Reference proteome</keyword>
<proteinExistence type="predicted"/>
<comment type="caution">
    <text evidence="1">The sequence shown here is derived from an EMBL/GenBank/DDBJ whole genome shotgun (WGS) entry which is preliminary data.</text>
</comment>
<gene>
    <name evidence="1" type="ORF">Q6348_09080</name>
</gene>
<sequence>MTGMFRTAGRLRTGYDPDQVDEFFTHARKVYEGEVNEPLSGYDVRRVAFDLVRGGYRPAAVDAALDRLERAFVSRQRSEYVGTHGQQAWLEHLAGQARTLYGRLARPDGERFARAKRGEEAYDVDDVDDLCHRLIEYFDQGQPLTSEELRQVTFARRRGADGYAEGPVDAFVDRAVEVLLGVE</sequence>
<dbReference type="Proteomes" id="UP001232536">
    <property type="component" value="Unassembled WGS sequence"/>
</dbReference>
<dbReference type="Gene3D" id="6.10.250.660">
    <property type="match status" value="1"/>
</dbReference>
<dbReference type="RefSeq" id="WP_304600975.1">
    <property type="nucleotide sequence ID" value="NZ_JAUQYO010000001.1"/>
</dbReference>
<evidence type="ECO:0000313" key="2">
    <source>
        <dbReference type="Proteomes" id="UP001232536"/>
    </source>
</evidence>
<dbReference type="NCBIfam" id="TIGR03544">
    <property type="entry name" value="DivI1A_domain"/>
    <property type="match status" value="2"/>
</dbReference>
<evidence type="ECO:0000313" key="1">
    <source>
        <dbReference type="EMBL" id="MDO8107346.1"/>
    </source>
</evidence>
<name>A0ABT9DA17_9CELL</name>
<dbReference type="InterPro" id="IPR019932">
    <property type="entry name" value="CHP03543"/>
</dbReference>
<accession>A0ABT9DA17</accession>
<reference evidence="1 2" key="1">
    <citation type="submission" date="2023-07" db="EMBL/GenBank/DDBJ databases">
        <title>Description of novel actinomycetes strains, isolated from tidal flat sediment.</title>
        <authorList>
            <person name="Lu C."/>
        </authorList>
    </citation>
    <scope>NUCLEOTIDE SEQUENCE [LARGE SCALE GENOMIC DNA]</scope>
    <source>
        <strain evidence="1 2">SYSU T00b441</strain>
    </source>
</reference>
<dbReference type="InterPro" id="IPR019933">
    <property type="entry name" value="DivIVA_domain"/>
</dbReference>
<organism evidence="1 2">
    <name type="scientific">Actinotalea lenta</name>
    <dbReference type="NCBI Taxonomy" id="3064654"/>
    <lineage>
        <taxon>Bacteria</taxon>
        <taxon>Bacillati</taxon>
        <taxon>Actinomycetota</taxon>
        <taxon>Actinomycetes</taxon>
        <taxon>Micrococcales</taxon>
        <taxon>Cellulomonadaceae</taxon>
        <taxon>Actinotalea</taxon>
    </lineage>
</organism>
<dbReference type="NCBIfam" id="TIGR03543">
    <property type="entry name" value="divI1A_rptt_fam"/>
    <property type="match status" value="1"/>
</dbReference>
<protein>
    <submittedName>
        <fullName evidence="1">DivIVA domain-containing protein</fullName>
    </submittedName>
</protein>